<dbReference type="RefSeq" id="WP_167925748.1">
    <property type="nucleotide sequence ID" value="NZ_JAATVY010000008.1"/>
</dbReference>
<protein>
    <recommendedName>
        <fullName evidence="4">WXG100 family type VII secretion target</fullName>
    </recommendedName>
</protein>
<name>A0ABX0XXR8_9ACTN</name>
<keyword evidence="1" id="KW-0175">Coiled coil</keyword>
<proteinExistence type="predicted"/>
<evidence type="ECO:0000313" key="3">
    <source>
        <dbReference type="Proteomes" id="UP000722989"/>
    </source>
</evidence>
<evidence type="ECO:0008006" key="4">
    <source>
        <dbReference type="Google" id="ProtNLM"/>
    </source>
</evidence>
<accession>A0ABX0XXR8</accession>
<evidence type="ECO:0000256" key="1">
    <source>
        <dbReference type="SAM" id="Coils"/>
    </source>
</evidence>
<organism evidence="2 3">
    <name type="scientific">Planosporangium thailandense</name>
    <dbReference type="NCBI Taxonomy" id="765197"/>
    <lineage>
        <taxon>Bacteria</taxon>
        <taxon>Bacillati</taxon>
        <taxon>Actinomycetota</taxon>
        <taxon>Actinomycetes</taxon>
        <taxon>Micromonosporales</taxon>
        <taxon>Micromonosporaceae</taxon>
        <taxon>Planosporangium</taxon>
    </lineage>
</organism>
<comment type="caution">
    <text evidence="2">The sequence shown here is derived from an EMBL/GenBank/DDBJ whole genome shotgun (WGS) entry which is preliminary data.</text>
</comment>
<dbReference type="EMBL" id="JAATVY010000008">
    <property type="protein sequence ID" value="NJC70847.1"/>
    <property type="molecule type" value="Genomic_DNA"/>
</dbReference>
<reference evidence="2 3" key="1">
    <citation type="submission" date="2020-03" db="EMBL/GenBank/DDBJ databases">
        <title>WGS of the type strain of Planosporangium spp.</title>
        <authorList>
            <person name="Thawai C."/>
        </authorList>
    </citation>
    <scope>NUCLEOTIDE SEQUENCE [LARGE SCALE GENOMIC DNA]</scope>
    <source>
        <strain evidence="2 3">TBRC 5610</strain>
    </source>
</reference>
<gene>
    <name evidence="2" type="ORF">HC031_14135</name>
</gene>
<keyword evidence="3" id="KW-1185">Reference proteome</keyword>
<dbReference type="Proteomes" id="UP000722989">
    <property type="component" value="Unassembled WGS sequence"/>
</dbReference>
<feature type="coiled-coil region" evidence="1">
    <location>
        <begin position="26"/>
        <end position="53"/>
    </location>
</feature>
<sequence length="231" mass="24945">MANSDSISWIDETREAVDRASNVVQAQSELEVLATAEEDLDNAIRDLSDVQTAAVVGQGIWWTGSDAPAELWTELRSAHKDLGQRQLAFVMRKLAEFRRRVRDAVQTGWATHVASRAGDAGDLRDLIQVLSGVEGLAEIARSLDQALGRLARLQTKLPDSQAVQTLDEAVDLLDALERRLPAAVKVFVSTAARGGASIDLLGADVRGWLVDNGALNNFRIVPGRPQEVSGG</sequence>
<evidence type="ECO:0000313" key="2">
    <source>
        <dbReference type="EMBL" id="NJC70847.1"/>
    </source>
</evidence>